<organism evidence="1 2">
    <name type="scientific">Porphyromonas uenonis 60-3</name>
    <dbReference type="NCBI Taxonomy" id="596327"/>
    <lineage>
        <taxon>Bacteria</taxon>
        <taxon>Pseudomonadati</taxon>
        <taxon>Bacteroidota</taxon>
        <taxon>Bacteroidia</taxon>
        <taxon>Bacteroidales</taxon>
        <taxon>Porphyromonadaceae</taxon>
        <taxon>Porphyromonas</taxon>
    </lineage>
</organism>
<comment type="caution">
    <text evidence="1">The sequence shown here is derived from an EMBL/GenBank/DDBJ whole genome shotgun (WGS) entry which is preliminary data.</text>
</comment>
<dbReference type="EMBL" id="ACLR01000226">
    <property type="protein sequence ID" value="EEK15977.1"/>
    <property type="molecule type" value="Genomic_DNA"/>
</dbReference>
<reference evidence="1 2" key="1">
    <citation type="submission" date="2009-04" db="EMBL/GenBank/DDBJ databases">
        <authorList>
            <person name="Sebastian Y."/>
            <person name="Madupu R."/>
            <person name="Durkin A.S."/>
            <person name="Torralba M."/>
            <person name="Methe B."/>
            <person name="Sutton G.G."/>
            <person name="Strausberg R.L."/>
            <person name="Nelson K.E."/>
        </authorList>
    </citation>
    <scope>NUCLEOTIDE SEQUENCE [LARGE SCALE GENOMIC DNA]</scope>
    <source>
        <strain evidence="1 2">60-3</strain>
    </source>
</reference>
<gene>
    <name evidence="1" type="ORF">PORUE0001_0213</name>
</gene>
<proteinExistence type="predicted"/>
<name>C2ME57_9PORP</name>
<protein>
    <submittedName>
        <fullName evidence="1">Uncharacterized protein</fullName>
    </submittedName>
</protein>
<dbReference type="Proteomes" id="UP000003303">
    <property type="component" value="Unassembled WGS sequence"/>
</dbReference>
<dbReference type="RefSeq" id="WP_007366163.1">
    <property type="nucleotide sequence ID" value="NZ_ACLR01000226.1"/>
</dbReference>
<keyword evidence="2" id="KW-1185">Reference proteome</keyword>
<sequence length="40" mass="4744">MKPRTILQKEVAELSHHLPEITAAQKEWAKEPILRDCLYR</sequence>
<evidence type="ECO:0000313" key="1">
    <source>
        <dbReference type="EMBL" id="EEK15977.1"/>
    </source>
</evidence>
<dbReference type="AlphaFoldDB" id="C2ME57"/>
<evidence type="ECO:0000313" key="2">
    <source>
        <dbReference type="Proteomes" id="UP000003303"/>
    </source>
</evidence>
<accession>C2ME57</accession>
<dbReference type="STRING" id="596327.PORUE0001_0213"/>